<dbReference type="EMBL" id="CAJJDN010000117">
    <property type="protein sequence ID" value="CAD8118473.1"/>
    <property type="molecule type" value="Genomic_DNA"/>
</dbReference>
<dbReference type="OrthoDB" id="296724at2759"/>
<evidence type="ECO:0000313" key="2">
    <source>
        <dbReference type="Proteomes" id="UP000692954"/>
    </source>
</evidence>
<name>A0A8S1QSC1_9CILI</name>
<proteinExistence type="predicted"/>
<evidence type="ECO:0000313" key="1">
    <source>
        <dbReference type="EMBL" id="CAD8118473.1"/>
    </source>
</evidence>
<accession>A0A8S1QSC1</accession>
<comment type="caution">
    <text evidence="1">The sequence shown here is derived from an EMBL/GenBank/DDBJ whole genome shotgun (WGS) entry which is preliminary data.</text>
</comment>
<keyword evidence="2" id="KW-1185">Reference proteome</keyword>
<reference evidence="1" key="1">
    <citation type="submission" date="2021-01" db="EMBL/GenBank/DDBJ databases">
        <authorList>
            <consortium name="Genoscope - CEA"/>
            <person name="William W."/>
        </authorList>
    </citation>
    <scope>NUCLEOTIDE SEQUENCE</scope>
</reference>
<protein>
    <submittedName>
        <fullName evidence="1">Uncharacterized protein</fullName>
    </submittedName>
</protein>
<dbReference type="AlphaFoldDB" id="A0A8S1QSC1"/>
<dbReference type="Proteomes" id="UP000692954">
    <property type="component" value="Unassembled WGS sequence"/>
</dbReference>
<sequence>MFSQNNMQNSTKNLGNNTNQQLQKFQEHGLYQFILNRNKVKEKIVKKQKQVTPQRQNRPSTALVDSQGKYKLNMNLGLQIESFSTLQPKYQIFEEQHKINSQHQTSSTPHQKLYVNDQKILRAVSTLRKIKNQRAFRPCPFTLGFNIEQCSIKPKTIKQRSISQLNQIKSLNRTEILKYKRYESPQSIVKSNFYSQLTKWEQYDDSNLFDLNFLNNNLFKYEL</sequence>
<organism evidence="1 2">
    <name type="scientific">Paramecium sonneborni</name>
    <dbReference type="NCBI Taxonomy" id="65129"/>
    <lineage>
        <taxon>Eukaryota</taxon>
        <taxon>Sar</taxon>
        <taxon>Alveolata</taxon>
        <taxon>Ciliophora</taxon>
        <taxon>Intramacronucleata</taxon>
        <taxon>Oligohymenophorea</taxon>
        <taxon>Peniculida</taxon>
        <taxon>Parameciidae</taxon>
        <taxon>Paramecium</taxon>
    </lineage>
</organism>
<gene>
    <name evidence="1" type="ORF">PSON_ATCC_30995.1.T1170122</name>
</gene>